<gene>
    <name evidence="2" type="ORF">ENM88_03180</name>
</gene>
<dbReference type="EMBL" id="DRZM01000094">
    <property type="protein sequence ID" value="HHP04736.1"/>
    <property type="molecule type" value="Genomic_DNA"/>
</dbReference>
<name>A0A7J3X6E1_THEPE</name>
<organism evidence="2">
    <name type="scientific">Thermofilum pendens</name>
    <dbReference type="NCBI Taxonomy" id="2269"/>
    <lineage>
        <taxon>Archaea</taxon>
        <taxon>Thermoproteota</taxon>
        <taxon>Thermoprotei</taxon>
        <taxon>Thermofilales</taxon>
        <taxon>Thermofilaceae</taxon>
        <taxon>Thermofilum</taxon>
    </lineage>
</organism>
<accession>A0A7J3X6E1</accession>
<evidence type="ECO:0000256" key="1">
    <source>
        <dbReference type="SAM" id="Phobius"/>
    </source>
</evidence>
<protein>
    <recommendedName>
        <fullName evidence="3">DUF4352 domain-containing protein</fullName>
    </recommendedName>
</protein>
<sequence>MKPGLQRRRAALPPIATVLIVIAAVVATGIVAWLLYSTTARAARTPIVSVVSVPTLYANCSLYVTLKNDGTAPVTLTEAKIFVQDKNGNPVTFTYQSGPSPLDPGSSGSYVFNAGAGFSMDSIPDGALATLQTTDGYQLSFAVAKPG</sequence>
<evidence type="ECO:0008006" key="3">
    <source>
        <dbReference type="Google" id="ProtNLM"/>
    </source>
</evidence>
<evidence type="ECO:0000313" key="2">
    <source>
        <dbReference type="EMBL" id="HHP04736.1"/>
    </source>
</evidence>
<keyword evidence="1" id="KW-0472">Membrane</keyword>
<proteinExistence type="predicted"/>
<feature type="transmembrane region" description="Helical" evidence="1">
    <location>
        <begin position="12"/>
        <end position="36"/>
    </location>
</feature>
<keyword evidence="1" id="KW-0812">Transmembrane</keyword>
<comment type="caution">
    <text evidence="2">The sequence shown here is derived from an EMBL/GenBank/DDBJ whole genome shotgun (WGS) entry which is preliminary data.</text>
</comment>
<keyword evidence="1" id="KW-1133">Transmembrane helix</keyword>
<reference evidence="2" key="1">
    <citation type="journal article" date="2020" name="mSystems">
        <title>Genome- and Community-Level Interaction Insights into Carbon Utilization and Element Cycling Functions of Hydrothermarchaeota in Hydrothermal Sediment.</title>
        <authorList>
            <person name="Zhou Z."/>
            <person name="Liu Y."/>
            <person name="Xu W."/>
            <person name="Pan J."/>
            <person name="Luo Z.H."/>
            <person name="Li M."/>
        </authorList>
    </citation>
    <scope>NUCLEOTIDE SEQUENCE [LARGE SCALE GENOMIC DNA]</scope>
    <source>
        <strain evidence="2">SpSt-1125</strain>
    </source>
</reference>
<dbReference type="AlphaFoldDB" id="A0A7J3X6E1"/>